<accession>A0A9Q8QTC7</accession>
<reference evidence="1" key="1">
    <citation type="submission" date="2021-09" db="EMBL/GenBank/DDBJ databases">
        <title>The complete genome of the Saguinine gammaherpesvirus 1 (SgGHV-1).</title>
        <authorList>
            <person name="Marti-Carreras J."/>
            <person name="Maes P."/>
        </authorList>
    </citation>
    <scope>NUCLEOTIDE SEQUENCE</scope>
    <source>
        <strain evidence="1">S338D</strain>
    </source>
</reference>
<dbReference type="Proteomes" id="UP001142430">
    <property type="component" value="Segment"/>
</dbReference>
<proteinExistence type="predicted"/>
<sequence length="70" mass="8263">MTLMKISYRSFSNTDYRDHQLQKLNSHSTAIIRTTNPNVGRSDALHSLYTPWNHVHYCVLYHHCKLLCCQ</sequence>
<evidence type="ECO:0000313" key="1">
    <source>
        <dbReference type="EMBL" id="UNP64515.1"/>
    </source>
</evidence>
<protein>
    <submittedName>
        <fullName evidence="1">Uncharacterized protein</fullName>
    </submittedName>
</protein>
<evidence type="ECO:0000313" key="2">
    <source>
        <dbReference type="Proteomes" id="UP001142430"/>
    </source>
</evidence>
<dbReference type="EMBL" id="OK337614">
    <property type="protein sequence ID" value="UNP64515.1"/>
    <property type="molecule type" value="Genomic_DNA"/>
</dbReference>
<organism evidence="1 2">
    <name type="scientific">Saguinine gammaherpesvirus 1</name>
    <dbReference type="NCBI Taxonomy" id="2169901"/>
    <lineage>
        <taxon>Viruses</taxon>
        <taxon>Duplodnaviria</taxon>
        <taxon>Heunggongvirae</taxon>
        <taxon>Peploviricota</taxon>
        <taxon>Herviviricetes</taxon>
        <taxon>Herpesvirales</taxon>
        <taxon>Orthoherpesviridae</taxon>
        <taxon>Gammaherpesvirinae</taxon>
    </lineage>
</organism>
<name>A0A9Q8QTC7_9GAMA</name>